<accession>A0ABT2JT95</accession>
<keyword evidence="3" id="KW-1185">Reference proteome</keyword>
<reference evidence="2 3" key="1">
    <citation type="submission" date="2021-10" db="EMBL/GenBank/DDBJ databases">
        <title>Streptomyces gossypii sp. nov., isolated from soil collected from cotton field.</title>
        <authorList>
            <person name="Ge X."/>
            <person name="Chen X."/>
            <person name="Liu W."/>
        </authorList>
    </citation>
    <scope>NUCLEOTIDE SEQUENCE [LARGE SCALE GENOMIC DNA]</scope>
    <source>
        <strain evidence="2 3">N2-109</strain>
    </source>
</reference>
<dbReference type="Proteomes" id="UP001156389">
    <property type="component" value="Unassembled WGS sequence"/>
</dbReference>
<gene>
    <name evidence="2" type="ORF">LHJ74_14430</name>
</gene>
<keyword evidence="1" id="KW-0472">Membrane</keyword>
<protein>
    <submittedName>
        <fullName evidence="2">Uncharacterized protein</fullName>
    </submittedName>
</protein>
<organism evidence="2 3">
    <name type="scientific">Streptomyces gossypii</name>
    <dbReference type="NCBI Taxonomy" id="2883101"/>
    <lineage>
        <taxon>Bacteria</taxon>
        <taxon>Bacillati</taxon>
        <taxon>Actinomycetota</taxon>
        <taxon>Actinomycetes</taxon>
        <taxon>Kitasatosporales</taxon>
        <taxon>Streptomycetaceae</taxon>
        <taxon>Streptomyces</taxon>
    </lineage>
</organism>
<name>A0ABT2JT95_9ACTN</name>
<dbReference type="RefSeq" id="WP_260218415.1">
    <property type="nucleotide sequence ID" value="NZ_JAJAGO010000006.1"/>
</dbReference>
<evidence type="ECO:0000313" key="2">
    <source>
        <dbReference type="EMBL" id="MCT2591090.1"/>
    </source>
</evidence>
<evidence type="ECO:0000256" key="1">
    <source>
        <dbReference type="SAM" id="Phobius"/>
    </source>
</evidence>
<keyword evidence="1" id="KW-1133">Transmembrane helix</keyword>
<sequence length="51" mass="5528">MTVFLHVVAAAALFAGMTALVFVAVPTVIDLIGDWRQRRAHPAKHRTGGTR</sequence>
<keyword evidence="1" id="KW-0812">Transmembrane</keyword>
<comment type="caution">
    <text evidence="2">The sequence shown here is derived from an EMBL/GenBank/DDBJ whole genome shotgun (WGS) entry which is preliminary data.</text>
</comment>
<proteinExistence type="predicted"/>
<evidence type="ECO:0000313" key="3">
    <source>
        <dbReference type="Proteomes" id="UP001156389"/>
    </source>
</evidence>
<feature type="transmembrane region" description="Helical" evidence="1">
    <location>
        <begin position="6"/>
        <end position="29"/>
    </location>
</feature>
<dbReference type="EMBL" id="JAJAGO010000006">
    <property type="protein sequence ID" value="MCT2591090.1"/>
    <property type="molecule type" value="Genomic_DNA"/>
</dbReference>